<evidence type="ECO:0000256" key="3">
    <source>
        <dbReference type="ARBA" id="ARBA00022759"/>
    </source>
</evidence>
<dbReference type="InterPro" id="IPR005229">
    <property type="entry name" value="YicC/YloC-like"/>
</dbReference>
<dbReference type="PATRIC" id="fig|54005.3.peg.930"/>
<comment type="cofactor">
    <cofactor evidence="1">
        <name>a divalent metal cation</name>
        <dbReference type="ChEBI" id="CHEBI:60240"/>
    </cofactor>
</comment>
<evidence type="ECO:0000256" key="1">
    <source>
        <dbReference type="ARBA" id="ARBA00001968"/>
    </source>
</evidence>
<dbReference type="Pfam" id="PF08340">
    <property type="entry name" value="YicC-like_C"/>
    <property type="match status" value="1"/>
</dbReference>
<dbReference type="Proteomes" id="UP000070174">
    <property type="component" value="Unassembled WGS sequence"/>
</dbReference>
<evidence type="ECO:0000259" key="7">
    <source>
        <dbReference type="Pfam" id="PF08340"/>
    </source>
</evidence>
<sequence>MNSMTGYGLFEKKCEDFYIKVEMKSVNNRYLDMNVRMPGSIMYAEEAVRSFIKSKIKRGKVDIFINFEYLDSSQVEIDIDYELLNKYISISKELEENYGLSSDLSFSKIMKDSNIVKAQKADFDGDYIKEELLKVLDEAAKDFLKSRAFEGEKIREDFKIKLDEVERLTYFIEERAPISLKENENRLRERIAEFLQSSEVNEDRILTEIAIMLDKLSIDEEITRLKIHIQNFNDIINEEGPIGRKLDFLIQELNREANTIGSKSNDIEITSAVVMLKSEIEKLREQAQNVE</sequence>
<feature type="domain" description="Endoribonuclease YicC-like N-terminal" evidence="6">
    <location>
        <begin position="1"/>
        <end position="155"/>
    </location>
</feature>
<name>A0A133PPC1_9FIRM</name>
<dbReference type="NCBIfam" id="TIGR00255">
    <property type="entry name" value="YicC/YloC family endoribonuclease"/>
    <property type="match status" value="1"/>
</dbReference>
<keyword evidence="2" id="KW-0540">Nuclease</keyword>
<comment type="caution">
    <text evidence="8">The sequence shown here is derived from an EMBL/GenBank/DDBJ whole genome shotgun (WGS) entry which is preliminary data.</text>
</comment>
<organism evidence="8">
    <name type="scientific">Peptoniphilus harei</name>
    <dbReference type="NCBI Taxonomy" id="54005"/>
    <lineage>
        <taxon>Bacteria</taxon>
        <taxon>Bacillati</taxon>
        <taxon>Bacillota</taxon>
        <taxon>Tissierellia</taxon>
        <taxon>Tissierellales</taxon>
        <taxon>Peptoniphilaceae</taxon>
        <taxon>Peptoniphilus</taxon>
    </lineage>
</organism>
<evidence type="ECO:0000313" key="9">
    <source>
        <dbReference type="Proteomes" id="UP000070174"/>
    </source>
</evidence>
<evidence type="ECO:0000313" key="8">
    <source>
        <dbReference type="EMBL" id="KXA30482.1"/>
    </source>
</evidence>
<dbReference type="Pfam" id="PF03755">
    <property type="entry name" value="YicC-like_N"/>
    <property type="match status" value="1"/>
</dbReference>
<dbReference type="GO" id="GO:0016787">
    <property type="term" value="F:hydrolase activity"/>
    <property type="evidence" value="ECO:0007669"/>
    <property type="project" value="UniProtKB-KW"/>
</dbReference>
<reference evidence="8 9" key="1">
    <citation type="submission" date="2016-01" db="EMBL/GenBank/DDBJ databases">
        <authorList>
            <person name="Oliw E.H."/>
        </authorList>
    </citation>
    <scope>NUCLEOTIDE SEQUENCE [LARGE SCALE GENOMIC DNA]</scope>
    <source>
        <strain evidence="8 9">CMW7756A</strain>
    </source>
</reference>
<proteinExistence type="inferred from homology"/>
<evidence type="ECO:0000256" key="2">
    <source>
        <dbReference type="ARBA" id="ARBA00022722"/>
    </source>
</evidence>
<comment type="similarity">
    <text evidence="5">Belongs to the YicC/YloC family.</text>
</comment>
<keyword evidence="3" id="KW-0255">Endonuclease</keyword>
<evidence type="ECO:0000256" key="5">
    <source>
        <dbReference type="ARBA" id="ARBA00035648"/>
    </source>
</evidence>
<evidence type="ECO:0000256" key="4">
    <source>
        <dbReference type="ARBA" id="ARBA00022801"/>
    </source>
</evidence>
<dbReference type="PANTHER" id="PTHR30636:SF3">
    <property type="entry name" value="UPF0701 PROTEIN YICC"/>
    <property type="match status" value="1"/>
</dbReference>
<feature type="domain" description="Endoribonuclease YicC-like C-terminal" evidence="7">
    <location>
        <begin position="172"/>
        <end position="291"/>
    </location>
</feature>
<keyword evidence="4" id="KW-0378">Hydrolase</keyword>
<gene>
    <name evidence="8" type="ORF">HMPREF3229_00945</name>
</gene>
<dbReference type="AlphaFoldDB" id="A0A133PPC1"/>
<dbReference type="InterPro" id="IPR013551">
    <property type="entry name" value="YicC-like_C"/>
</dbReference>
<accession>A0A133PPC1</accession>
<dbReference type="GO" id="GO:0004521">
    <property type="term" value="F:RNA endonuclease activity"/>
    <property type="evidence" value="ECO:0007669"/>
    <property type="project" value="InterPro"/>
</dbReference>
<dbReference type="EMBL" id="LRQE01000025">
    <property type="protein sequence ID" value="KXA30482.1"/>
    <property type="molecule type" value="Genomic_DNA"/>
</dbReference>
<dbReference type="RefSeq" id="WP_060800106.1">
    <property type="nucleotide sequence ID" value="NZ_KQ957097.1"/>
</dbReference>
<dbReference type="InterPro" id="IPR013527">
    <property type="entry name" value="YicC-like_N"/>
</dbReference>
<evidence type="ECO:0000259" key="6">
    <source>
        <dbReference type="Pfam" id="PF03755"/>
    </source>
</evidence>
<dbReference type="PANTHER" id="PTHR30636">
    <property type="entry name" value="UPF0701 PROTEIN YICC"/>
    <property type="match status" value="1"/>
</dbReference>
<protein>
    <submittedName>
        <fullName evidence="8">TIGR00255 family protein</fullName>
    </submittedName>
</protein>